<comment type="caution">
    <text evidence="2">The sequence shown here is derived from an EMBL/GenBank/DDBJ whole genome shotgun (WGS) entry which is preliminary data.</text>
</comment>
<accession>A0ABN2U1J1</accession>
<gene>
    <name evidence="2" type="ORF">GCM10009839_26850</name>
</gene>
<feature type="compositionally biased region" description="Pro residues" evidence="1">
    <location>
        <begin position="19"/>
        <end position="34"/>
    </location>
</feature>
<proteinExistence type="predicted"/>
<keyword evidence="3" id="KW-1185">Reference proteome</keyword>
<evidence type="ECO:0000313" key="2">
    <source>
        <dbReference type="EMBL" id="GAA2026859.1"/>
    </source>
</evidence>
<evidence type="ECO:0000256" key="1">
    <source>
        <dbReference type="SAM" id="MobiDB-lite"/>
    </source>
</evidence>
<feature type="region of interest" description="Disordered" evidence="1">
    <location>
        <begin position="1"/>
        <end position="46"/>
    </location>
</feature>
<name>A0ABN2U1J1_9ACTN</name>
<protein>
    <submittedName>
        <fullName evidence="2">Uncharacterized protein</fullName>
    </submittedName>
</protein>
<reference evidence="2 3" key="1">
    <citation type="journal article" date="2019" name="Int. J. Syst. Evol. Microbiol.">
        <title>The Global Catalogue of Microorganisms (GCM) 10K type strain sequencing project: providing services to taxonomists for standard genome sequencing and annotation.</title>
        <authorList>
            <consortium name="The Broad Institute Genomics Platform"/>
            <consortium name="The Broad Institute Genome Sequencing Center for Infectious Disease"/>
            <person name="Wu L."/>
            <person name="Ma J."/>
        </authorList>
    </citation>
    <scope>NUCLEOTIDE SEQUENCE [LARGE SCALE GENOMIC DNA]</scope>
    <source>
        <strain evidence="2 3">JCM 16014</strain>
    </source>
</reference>
<sequence>MRPDNAEAARRLARRAASPPIPRSPLFPPHPRAPPCFSRSPVRSDARGRQIMISSSLRAVFGTMKAKAQVSTRIPAASQ</sequence>
<organism evidence="2 3">
    <name type="scientific">Catenulispora yoronensis</name>
    <dbReference type="NCBI Taxonomy" id="450799"/>
    <lineage>
        <taxon>Bacteria</taxon>
        <taxon>Bacillati</taxon>
        <taxon>Actinomycetota</taxon>
        <taxon>Actinomycetes</taxon>
        <taxon>Catenulisporales</taxon>
        <taxon>Catenulisporaceae</taxon>
        <taxon>Catenulispora</taxon>
    </lineage>
</organism>
<dbReference type="Proteomes" id="UP001500751">
    <property type="component" value="Unassembled WGS sequence"/>
</dbReference>
<feature type="compositionally biased region" description="Basic and acidic residues" evidence="1">
    <location>
        <begin position="1"/>
        <end position="10"/>
    </location>
</feature>
<evidence type="ECO:0000313" key="3">
    <source>
        <dbReference type="Proteomes" id="UP001500751"/>
    </source>
</evidence>
<dbReference type="EMBL" id="BAAAQN010000012">
    <property type="protein sequence ID" value="GAA2026859.1"/>
    <property type="molecule type" value="Genomic_DNA"/>
</dbReference>